<protein>
    <recommendedName>
        <fullName evidence="1">Ribosomal RNA small subunit methyltransferase J</fullName>
        <ecNumber evidence="1">2.1.1.242</ecNumber>
    </recommendedName>
    <alternativeName>
        <fullName evidence="1">16S rRNA m2G1516 methyltransferase</fullName>
    </alternativeName>
    <alternativeName>
        <fullName evidence="1">rRNA (guanine-N(2)-)-methyltransferase</fullName>
    </alternativeName>
</protein>
<keyword evidence="3" id="KW-1185">Reference proteome</keyword>
<comment type="function">
    <text evidence="1">Specifically methylates the guanosine in position 1516 of 16S rRNA.</text>
</comment>
<reference evidence="2" key="2">
    <citation type="journal article" date="2022" name="Res Sq">
        <title>Evolution of multicellular longitudinally dividing oral cavity symbionts (Neisseriaceae).</title>
        <authorList>
            <person name="Nyongesa S."/>
            <person name="Weber P."/>
            <person name="Bernet E."/>
            <person name="Pullido F."/>
            <person name="Nieckarz M."/>
            <person name="Delaby M."/>
            <person name="Nieves C."/>
            <person name="Viehboeck T."/>
            <person name="Krause N."/>
            <person name="Rivera-Millot A."/>
            <person name="Nakamura A."/>
            <person name="Vischer N."/>
            <person name="VanNieuwenhze M."/>
            <person name="Brun Y."/>
            <person name="Cava F."/>
            <person name="Bulgheresi S."/>
            <person name="Veyrier F."/>
        </authorList>
    </citation>
    <scope>NUCLEOTIDE SEQUENCE</scope>
    <source>
        <strain evidence="2">SAG 1488-6</strain>
    </source>
</reference>
<sequence length="259" mass="28754">MAVGNTSLYLPSSHGLDTAVLDAYQQQFQLSIVHTIPEQGLYLQFDAEQRLSLFQAGSKGSVCVDFVSGRLDYRRQKGGGELIAKAVNTKAHQSIIDATAGLGRDSFILASQGCHVRMFERHPTVAALLADGLQRALNHTETHDIAARMTLMPMSFLQAALDDKVQVVYLDPMYPQRQKSAAVKKEMAYFHDLVGESDDDLGLMQQAARLAEKRVVVKRPRLGEFLAAQNPDYQYSGKSTRFDAYIPQKLQDAFSKETL</sequence>
<keyword evidence="1" id="KW-0949">S-adenosyl-L-methionine</keyword>
<comment type="caution">
    <text evidence="1">Lacks conserved residue(s) required for the propagation of feature annotation.</text>
</comment>
<dbReference type="GO" id="GO:0032259">
    <property type="term" value="P:methylation"/>
    <property type="evidence" value="ECO:0007669"/>
    <property type="project" value="UniProtKB-KW"/>
</dbReference>
<feature type="binding site" evidence="1">
    <location>
        <position position="171"/>
    </location>
    <ligand>
        <name>S-adenosyl-L-methionine</name>
        <dbReference type="ChEBI" id="CHEBI:59789"/>
    </ligand>
</feature>
<accession>A0ABY4EB29</accession>
<keyword evidence="1" id="KW-0698">rRNA processing</keyword>
<evidence type="ECO:0000313" key="2">
    <source>
        <dbReference type="EMBL" id="UOO92548.1"/>
    </source>
</evidence>
<dbReference type="GO" id="GO:0008168">
    <property type="term" value="F:methyltransferase activity"/>
    <property type="evidence" value="ECO:0007669"/>
    <property type="project" value="UniProtKB-KW"/>
</dbReference>
<dbReference type="PANTHER" id="PTHR36112">
    <property type="entry name" value="RIBOSOMAL RNA SMALL SUBUNIT METHYLTRANSFERASE J"/>
    <property type="match status" value="1"/>
</dbReference>
<dbReference type="PANTHER" id="PTHR36112:SF1">
    <property type="entry name" value="RIBOSOMAL RNA SMALL SUBUNIT METHYLTRANSFERASE J"/>
    <property type="match status" value="1"/>
</dbReference>
<keyword evidence="1" id="KW-0808">Transferase</keyword>
<dbReference type="InterPro" id="IPR029063">
    <property type="entry name" value="SAM-dependent_MTases_sf"/>
</dbReference>
<dbReference type="RefSeq" id="WP_019957888.1">
    <property type="nucleotide sequence ID" value="NZ_CP091512.1"/>
</dbReference>
<dbReference type="EMBL" id="CP091512">
    <property type="protein sequence ID" value="UOO92548.1"/>
    <property type="molecule type" value="Genomic_DNA"/>
</dbReference>
<comment type="similarity">
    <text evidence="1">Belongs to the methyltransferase superfamily. RsmJ family.</text>
</comment>
<keyword evidence="1 2" id="KW-0489">Methyltransferase</keyword>
<comment type="catalytic activity">
    <reaction evidence="1">
        <text>guanosine(1516) in 16S rRNA + S-adenosyl-L-methionine = N(2)-methylguanosine(1516) in 16S rRNA + S-adenosyl-L-homocysteine + H(+)</text>
        <dbReference type="Rhea" id="RHEA:43220"/>
        <dbReference type="Rhea" id="RHEA-COMP:10412"/>
        <dbReference type="Rhea" id="RHEA-COMP:10413"/>
        <dbReference type="ChEBI" id="CHEBI:15378"/>
        <dbReference type="ChEBI" id="CHEBI:57856"/>
        <dbReference type="ChEBI" id="CHEBI:59789"/>
        <dbReference type="ChEBI" id="CHEBI:74269"/>
        <dbReference type="ChEBI" id="CHEBI:74481"/>
        <dbReference type="EC" id="2.1.1.242"/>
    </reaction>
</comment>
<name>A0ABY4EB29_VITST</name>
<dbReference type="Gene3D" id="3.40.50.150">
    <property type="entry name" value="Vaccinia Virus protein VP39"/>
    <property type="match status" value="1"/>
</dbReference>
<dbReference type="Proteomes" id="UP000832034">
    <property type="component" value="Chromosome"/>
</dbReference>
<proteinExistence type="inferred from homology"/>
<dbReference type="SUPFAM" id="SSF53335">
    <property type="entry name" value="S-adenosyl-L-methionine-dependent methyltransferases"/>
    <property type="match status" value="1"/>
</dbReference>
<dbReference type="Pfam" id="PF04445">
    <property type="entry name" value="SAM_MT"/>
    <property type="match status" value="1"/>
</dbReference>
<reference evidence="2" key="1">
    <citation type="submission" date="2021-12" db="EMBL/GenBank/DDBJ databases">
        <authorList>
            <person name="Veyrier F.J."/>
        </authorList>
    </citation>
    <scope>NUCLEOTIDE SEQUENCE</scope>
    <source>
        <strain evidence="2">SAG 1488-6</strain>
    </source>
</reference>
<dbReference type="EC" id="2.1.1.242" evidence="1"/>
<dbReference type="HAMAP" id="MF_01523">
    <property type="entry name" value="16SrRNA_methyltr_J"/>
    <property type="match status" value="1"/>
</dbReference>
<evidence type="ECO:0000256" key="1">
    <source>
        <dbReference type="HAMAP-Rule" id="MF_01523"/>
    </source>
</evidence>
<feature type="binding site" evidence="1">
    <location>
        <begin position="104"/>
        <end position="105"/>
    </location>
    <ligand>
        <name>S-adenosyl-L-methionine</name>
        <dbReference type="ChEBI" id="CHEBI:59789"/>
    </ligand>
</feature>
<dbReference type="InterPro" id="IPR007536">
    <property type="entry name" value="16SrRNA_methylTrfase_J"/>
</dbReference>
<keyword evidence="1" id="KW-0963">Cytoplasm</keyword>
<comment type="subcellular location">
    <subcellularLocation>
        <location evidence="1">Cytoplasm</location>
    </subcellularLocation>
</comment>
<evidence type="ECO:0000313" key="3">
    <source>
        <dbReference type="Proteomes" id="UP000832034"/>
    </source>
</evidence>
<gene>
    <name evidence="1" type="primary">rsmJ</name>
    <name evidence="2" type="ORF">LVJ81_00410</name>
</gene>
<feature type="binding site" evidence="1">
    <location>
        <begin position="120"/>
        <end position="121"/>
    </location>
    <ligand>
        <name>S-adenosyl-L-methionine</name>
        <dbReference type="ChEBI" id="CHEBI:59789"/>
    </ligand>
</feature>
<organism evidence="2 3">
    <name type="scientific">Vitreoscilla stercoraria</name>
    <dbReference type="NCBI Taxonomy" id="61"/>
    <lineage>
        <taxon>Bacteria</taxon>
        <taxon>Pseudomonadati</taxon>
        <taxon>Pseudomonadota</taxon>
        <taxon>Betaproteobacteria</taxon>
        <taxon>Neisseriales</taxon>
        <taxon>Neisseriaceae</taxon>
        <taxon>Vitreoscilla</taxon>
    </lineage>
</organism>